<dbReference type="Pfam" id="PF00534">
    <property type="entry name" value="Glycos_transf_1"/>
    <property type="match status" value="1"/>
</dbReference>
<sequence>MVSIGVFWGYSFVTSFDQEGIGRYFFRLIEGLLSKRVYQMKVAVQPCNYEELERVLQPLQLSYGVHLELIKFTHVRDLNRRANVDIWIVPYVSLDNALQLSKPFLLCLHDLVYRHPHLSEIYRRKYPEACARLELLAPLMCQRAAAVVFNSNYILQYDGLEGMGLPKWKTALIRTSAPVEEFQLFGVLSERRFRQKYNLMQPYFLFPSAVRDHKNHLRLAQAFLNFLHTREGRRSNMQLVFTDHAHNHPLGGEIERLVQSCSIVAHRSSVRFIGRIPSQDLPSLYRYAKGTIVPTLFEGSLPFPILESLTMNTPLAVSRIPVTTELVNDLDSFNDFDPYSLAEMQAAISKLWRADPSVVERQKQELNVVLQRKWSDVATEYGLVIANVLKLSN</sequence>
<accession>A0A917HMH6</accession>
<dbReference type="AlphaFoldDB" id="A0A917HMH6"/>
<evidence type="ECO:0000313" key="4">
    <source>
        <dbReference type="Proteomes" id="UP000600247"/>
    </source>
</evidence>
<evidence type="ECO:0000259" key="2">
    <source>
        <dbReference type="Pfam" id="PF00534"/>
    </source>
</evidence>
<proteinExistence type="predicted"/>
<dbReference type="EMBL" id="BMHY01000011">
    <property type="protein sequence ID" value="GGG83444.1"/>
    <property type="molecule type" value="Genomic_DNA"/>
</dbReference>
<organism evidence="3 4">
    <name type="scientific">Paenibacillus radicis</name>
    <name type="common">ex Gao et al. 2016</name>
    <dbReference type="NCBI Taxonomy" id="1737354"/>
    <lineage>
        <taxon>Bacteria</taxon>
        <taxon>Bacillati</taxon>
        <taxon>Bacillota</taxon>
        <taxon>Bacilli</taxon>
        <taxon>Bacillales</taxon>
        <taxon>Paenibacillaceae</taxon>
        <taxon>Paenibacillus</taxon>
    </lineage>
</organism>
<comment type="caution">
    <text evidence="3">The sequence shown here is derived from an EMBL/GenBank/DDBJ whole genome shotgun (WGS) entry which is preliminary data.</text>
</comment>
<reference evidence="3 4" key="1">
    <citation type="journal article" date="2014" name="Int. J. Syst. Evol. Microbiol.">
        <title>Complete genome sequence of Corynebacterium casei LMG S-19264T (=DSM 44701T), isolated from a smear-ripened cheese.</title>
        <authorList>
            <consortium name="US DOE Joint Genome Institute (JGI-PGF)"/>
            <person name="Walter F."/>
            <person name="Albersmeier A."/>
            <person name="Kalinowski J."/>
            <person name="Ruckert C."/>
        </authorList>
    </citation>
    <scope>NUCLEOTIDE SEQUENCE [LARGE SCALE GENOMIC DNA]</scope>
    <source>
        <strain evidence="3 4">CGMCC 1.15286</strain>
    </source>
</reference>
<dbReference type="GO" id="GO:0016757">
    <property type="term" value="F:glycosyltransferase activity"/>
    <property type="evidence" value="ECO:0007669"/>
    <property type="project" value="InterPro"/>
</dbReference>
<name>A0A917HMH6_9BACL</name>
<feature type="domain" description="Glycosyl transferase family 1" evidence="2">
    <location>
        <begin position="192"/>
        <end position="353"/>
    </location>
</feature>
<evidence type="ECO:0000313" key="3">
    <source>
        <dbReference type="EMBL" id="GGG83444.1"/>
    </source>
</evidence>
<dbReference type="GO" id="GO:0009103">
    <property type="term" value="P:lipopolysaccharide biosynthetic process"/>
    <property type="evidence" value="ECO:0007669"/>
    <property type="project" value="TreeGrafter"/>
</dbReference>
<keyword evidence="4" id="KW-1185">Reference proteome</keyword>
<dbReference type="InterPro" id="IPR001296">
    <property type="entry name" value="Glyco_trans_1"/>
</dbReference>
<dbReference type="Gene3D" id="3.40.50.2000">
    <property type="entry name" value="Glycogen Phosphorylase B"/>
    <property type="match status" value="1"/>
</dbReference>
<keyword evidence="1" id="KW-0808">Transferase</keyword>
<dbReference type="RefSeq" id="WP_188891960.1">
    <property type="nucleotide sequence ID" value="NZ_BMHY01000011.1"/>
</dbReference>
<evidence type="ECO:0000256" key="1">
    <source>
        <dbReference type="ARBA" id="ARBA00022679"/>
    </source>
</evidence>
<protein>
    <recommendedName>
        <fullName evidence="2">Glycosyl transferase family 1 domain-containing protein</fullName>
    </recommendedName>
</protein>
<dbReference type="PANTHER" id="PTHR46401:SF2">
    <property type="entry name" value="GLYCOSYLTRANSFERASE WBBK-RELATED"/>
    <property type="match status" value="1"/>
</dbReference>
<dbReference type="Proteomes" id="UP000600247">
    <property type="component" value="Unassembled WGS sequence"/>
</dbReference>
<dbReference type="SUPFAM" id="SSF53756">
    <property type="entry name" value="UDP-Glycosyltransferase/glycogen phosphorylase"/>
    <property type="match status" value="1"/>
</dbReference>
<gene>
    <name evidence="3" type="ORF">GCM10010918_46340</name>
</gene>
<dbReference type="PANTHER" id="PTHR46401">
    <property type="entry name" value="GLYCOSYLTRANSFERASE WBBK-RELATED"/>
    <property type="match status" value="1"/>
</dbReference>